<comment type="caution">
    <text evidence="2">The sequence shown here is derived from an EMBL/GenBank/DDBJ whole genome shotgun (WGS) entry which is preliminary data.</text>
</comment>
<evidence type="ECO:0000259" key="1">
    <source>
        <dbReference type="PROSITE" id="PS50011"/>
    </source>
</evidence>
<dbReference type="PANTHER" id="PTHR44305">
    <property type="entry name" value="SI:DKEY-192D15.2-RELATED"/>
    <property type="match status" value="1"/>
</dbReference>
<dbReference type="OMA" id="NANCHNE"/>
<accession>A0A0V0QMI1</accession>
<dbReference type="InterPro" id="IPR011009">
    <property type="entry name" value="Kinase-like_dom_sf"/>
</dbReference>
<evidence type="ECO:0000313" key="2">
    <source>
        <dbReference type="EMBL" id="KRX03351.1"/>
    </source>
</evidence>
<organism evidence="2 3">
    <name type="scientific">Pseudocohnilembus persalinus</name>
    <name type="common">Ciliate</name>
    <dbReference type="NCBI Taxonomy" id="266149"/>
    <lineage>
        <taxon>Eukaryota</taxon>
        <taxon>Sar</taxon>
        <taxon>Alveolata</taxon>
        <taxon>Ciliophora</taxon>
        <taxon>Intramacronucleata</taxon>
        <taxon>Oligohymenophorea</taxon>
        <taxon>Scuticociliatia</taxon>
        <taxon>Philasterida</taxon>
        <taxon>Pseudocohnilembidae</taxon>
        <taxon>Pseudocohnilembus</taxon>
    </lineage>
</organism>
<dbReference type="Pfam" id="PF07714">
    <property type="entry name" value="PK_Tyr_Ser-Thr"/>
    <property type="match status" value="1"/>
</dbReference>
<dbReference type="InterPro" id="IPR000719">
    <property type="entry name" value="Prot_kinase_dom"/>
</dbReference>
<dbReference type="PANTHER" id="PTHR44305:SF2">
    <property type="entry name" value="SI:DKEY-192D15.2"/>
    <property type="match status" value="1"/>
</dbReference>
<dbReference type="GO" id="GO:0004672">
    <property type="term" value="F:protein kinase activity"/>
    <property type="evidence" value="ECO:0007669"/>
    <property type="project" value="InterPro"/>
</dbReference>
<dbReference type="EMBL" id="LDAU01000135">
    <property type="protein sequence ID" value="KRX03351.1"/>
    <property type="molecule type" value="Genomic_DNA"/>
</dbReference>
<gene>
    <name evidence="2" type="ORF">PPERSA_05709</name>
</gene>
<protein>
    <submittedName>
        <fullName evidence="2">Protein kinase-like domain</fullName>
    </submittedName>
</protein>
<dbReference type="SUPFAM" id="SSF56112">
    <property type="entry name" value="Protein kinase-like (PK-like)"/>
    <property type="match status" value="1"/>
</dbReference>
<dbReference type="PROSITE" id="PS50011">
    <property type="entry name" value="PROTEIN_KINASE_DOM"/>
    <property type="match status" value="1"/>
</dbReference>
<dbReference type="GO" id="GO:0005524">
    <property type="term" value="F:ATP binding"/>
    <property type="evidence" value="ECO:0007669"/>
    <property type="project" value="InterPro"/>
</dbReference>
<keyword evidence="2" id="KW-0418">Kinase</keyword>
<dbReference type="InParanoid" id="A0A0V0QMI1"/>
<keyword evidence="3" id="KW-1185">Reference proteome</keyword>
<proteinExistence type="predicted"/>
<dbReference type="Proteomes" id="UP000054937">
    <property type="component" value="Unassembled WGS sequence"/>
</dbReference>
<dbReference type="InterPro" id="IPR001245">
    <property type="entry name" value="Ser-Thr/Tyr_kinase_cat_dom"/>
</dbReference>
<keyword evidence="2" id="KW-0808">Transferase</keyword>
<dbReference type="Gene3D" id="1.10.510.10">
    <property type="entry name" value="Transferase(Phosphotransferase) domain 1"/>
    <property type="match status" value="1"/>
</dbReference>
<sequence>MGQQCTHTFNENEEANQELFEDQKLQVIDKISYQNHYDNGIIIKQYIDDLNKIVKVAMKDEKSLSTYYQQSQKVINEEKIWLILESIVSGLLYLQLNQRAHQNISANSIFIDEINQNNIQYYLVDPKLHKAENLFQKYQKIIEQKQNSVMHLNLFEIGYISPENLNDLKNGKNITFQNEQKSDIFSLGMLILQLLNQSYDIYKIYDFQNFSIDQKSIDKIIKQTYIENKYSSQLLEIVKQMTQVYHENRPDLVDLAENLLFLDKKQIQNKENLLLISNNIQQLKQNQNINESYEEQIVSIDFQEQTIANFQQITNPKLEQNSQYKDSISTQNNTLSLTTQIDTPEQLSNIDIKNQFYQNQLESQNIINNYDNYQNKISDNGEFLIQGKLNQINIQNILLKFLLVNQCKNANCHNEIKEINQPVYKYISIEDNIQNYENNNKQQKSKIILNYQQMNHKRIQSQRNIQQRYQINKIIK</sequence>
<name>A0A0V0QMI1_PSEPJ</name>
<feature type="domain" description="Protein kinase" evidence="1">
    <location>
        <begin position="1"/>
        <end position="262"/>
    </location>
</feature>
<evidence type="ECO:0000313" key="3">
    <source>
        <dbReference type="Proteomes" id="UP000054937"/>
    </source>
</evidence>
<reference evidence="2 3" key="1">
    <citation type="journal article" date="2015" name="Sci. Rep.">
        <title>Genome of the facultative scuticociliatosis pathogen Pseudocohnilembus persalinus provides insight into its virulence through horizontal gene transfer.</title>
        <authorList>
            <person name="Xiong J."/>
            <person name="Wang G."/>
            <person name="Cheng J."/>
            <person name="Tian M."/>
            <person name="Pan X."/>
            <person name="Warren A."/>
            <person name="Jiang C."/>
            <person name="Yuan D."/>
            <person name="Miao W."/>
        </authorList>
    </citation>
    <scope>NUCLEOTIDE SEQUENCE [LARGE SCALE GENOMIC DNA]</scope>
    <source>
        <strain evidence="2">36N120E</strain>
    </source>
</reference>
<dbReference type="AlphaFoldDB" id="A0A0V0QMI1"/>
<dbReference type="InterPro" id="IPR053083">
    <property type="entry name" value="TF_kinase-domain_protein"/>
</dbReference>